<evidence type="ECO:0000313" key="3">
    <source>
        <dbReference type="Proteomes" id="UP000030624"/>
    </source>
</evidence>
<dbReference type="NCBIfam" id="TIGR00135">
    <property type="entry name" value="gatC"/>
    <property type="match status" value="1"/>
</dbReference>
<dbReference type="GO" id="GO:0005524">
    <property type="term" value="F:ATP binding"/>
    <property type="evidence" value="ECO:0007669"/>
    <property type="project" value="UniProtKB-KW"/>
</dbReference>
<dbReference type="eggNOG" id="arCOG02726">
    <property type="taxonomic scope" value="Archaea"/>
</dbReference>
<evidence type="ECO:0000313" key="2">
    <source>
        <dbReference type="EMBL" id="AIY89204.1"/>
    </source>
</evidence>
<dbReference type="EMBL" id="CP009552">
    <property type="protein sequence ID" value="AIY89204.1"/>
    <property type="molecule type" value="Genomic_DNA"/>
</dbReference>
<dbReference type="HOGENOM" id="CLU_105899_6_1_2"/>
<dbReference type="HAMAP" id="MF_00122">
    <property type="entry name" value="GatC"/>
    <property type="match status" value="1"/>
</dbReference>
<dbReference type="GeneID" id="24796747"/>
<dbReference type="InterPro" id="IPR036113">
    <property type="entry name" value="Asp/Glu-ADT_sf_sub_c"/>
</dbReference>
<comment type="similarity">
    <text evidence="1">Belongs to the GatC family.</text>
</comment>
<comment type="subunit">
    <text evidence="1">Heterotrimer of A, B and C subunits.</text>
</comment>
<dbReference type="STRING" id="565033.GACE_0147"/>
<protein>
    <recommendedName>
        <fullName evidence="1">Aspartyl/glutamyl-tRNA(Asn/Gln) amidotransferase subunit C</fullName>
        <shortName evidence="1">Asp/Glu-ADT subunit C</shortName>
        <ecNumber evidence="1">6.3.5.-</ecNumber>
    </recommendedName>
</protein>
<dbReference type="Gene3D" id="1.10.20.60">
    <property type="entry name" value="Glu-tRNAGln amidotransferase C subunit, N-terminal domain"/>
    <property type="match status" value="1"/>
</dbReference>
<dbReference type="GO" id="GO:0006450">
    <property type="term" value="P:regulation of translational fidelity"/>
    <property type="evidence" value="ECO:0007669"/>
    <property type="project" value="InterPro"/>
</dbReference>
<organism evidence="2 3">
    <name type="scientific">Geoglobus acetivorans</name>
    <dbReference type="NCBI Taxonomy" id="565033"/>
    <lineage>
        <taxon>Archaea</taxon>
        <taxon>Methanobacteriati</taxon>
        <taxon>Methanobacteriota</taxon>
        <taxon>Archaeoglobi</taxon>
        <taxon>Archaeoglobales</taxon>
        <taxon>Archaeoglobaceae</taxon>
        <taxon>Geoglobus</taxon>
    </lineage>
</organism>
<gene>
    <name evidence="1" type="primary">gatC</name>
    <name evidence="2" type="ORF">GACE_0147</name>
</gene>
<dbReference type="Pfam" id="PF02686">
    <property type="entry name" value="GatC"/>
    <property type="match status" value="1"/>
</dbReference>
<dbReference type="KEGG" id="gac:GACE_0147"/>
<dbReference type="PANTHER" id="PTHR15004:SF0">
    <property type="entry name" value="GLUTAMYL-TRNA(GLN) AMIDOTRANSFERASE SUBUNIT C, MITOCHONDRIAL"/>
    <property type="match status" value="1"/>
</dbReference>
<comment type="function">
    <text evidence="1">Allows the formation of correctly charged Asn-tRNA(Asn) or Gln-tRNA(Gln) through the transamidation of misacylated Asp-tRNA(Asn) or Glu-tRNA(Gln) in organisms which lack either or both of asparaginyl-tRNA or glutaminyl-tRNA synthetases. The reaction takes place in the presence of glutamine and ATP through an activated phospho-Asp-tRNA(Asn) or phospho-Glu-tRNA(Gln).</text>
</comment>
<dbReference type="GO" id="GO:0050566">
    <property type="term" value="F:asparaginyl-tRNA synthase (glutamine-hydrolyzing) activity"/>
    <property type="evidence" value="ECO:0007669"/>
    <property type="project" value="RHEA"/>
</dbReference>
<keyword evidence="1" id="KW-0067">ATP-binding</keyword>
<dbReference type="GO" id="GO:0070681">
    <property type="term" value="P:glutaminyl-tRNAGln biosynthesis via transamidation"/>
    <property type="evidence" value="ECO:0007669"/>
    <property type="project" value="TreeGrafter"/>
</dbReference>
<keyword evidence="1" id="KW-0648">Protein biosynthesis</keyword>
<dbReference type="PANTHER" id="PTHR15004">
    <property type="entry name" value="GLUTAMYL-TRNA(GLN) AMIDOTRANSFERASE SUBUNIT C, MITOCHONDRIAL"/>
    <property type="match status" value="1"/>
</dbReference>
<dbReference type="GO" id="GO:0006412">
    <property type="term" value="P:translation"/>
    <property type="evidence" value="ECO:0007669"/>
    <property type="project" value="UniProtKB-UniRule"/>
</dbReference>
<dbReference type="Proteomes" id="UP000030624">
    <property type="component" value="Chromosome"/>
</dbReference>
<keyword evidence="1" id="KW-0547">Nucleotide-binding</keyword>
<sequence>MIDEETVRYVSNLAKIELKDDEVENYKNEFGKILEFFDQLDEIDPDVEPTYHVIPLKNVFRKDVPGKSLDRDEALKNARHREEGYFKGPRVVE</sequence>
<keyword evidence="2" id="KW-0808">Transferase</keyword>
<dbReference type="AlphaFoldDB" id="A0A0A7GB17"/>
<comment type="catalytic activity">
    <reaction evidence="1">
        <text>L-aspartyl-tRNA(Asn) + L-glutamine + ATP + H2O = L-asparaginyl-tRNA(Asn) + L-glutamate + ADP + phosphate + 2 H(+)</text>
        <dbReference type="Rhea" id="RHEA:14513"/>
        <dbReference type="Rhea" id="RHEA-COMP:9674"/>
        <dbReference type="Rhea" id="RHEA-COMP:9677"/>
        <dbReference type="ChEBI" id="CHEBI:15377"/>
        <dbReference type="ChEBI" id="CHEBI:15378"/>
        <dbReference type="ChEBI" id="CHEBI:29985"/>
        <dbReference type="ChEBI" id="CHEBI:30616"/>
        <dbReference type="ChEBI" id="CHEBI:43474"/>
        <dbReference type="ChEBI" id="CHEBI:58359"/>
        <dbReference type="ChEBI" id="CHEBI:78515"/>
        <dbReference type="ChEBI" id="CHEBI:78516"/>
        <dbReference type="ChEBI" id="CHEBI:456216"/>
    </reaction>
</comment>
<evidence type="ECO:0000256" key="1">
    <source>
        <dbReference type="HAMAP-Rule" id="MF_00122"/>
    </source>
</evidence>
<accession>A0A0A7GB17</accession>
<dbReference type="SUPFAM" id="SSF141000">
    <property type="entry name" value="Glu-tRNAGln amidotransferase C subunit"/>
    <property type="match status" value="1"/>
</dbReference>
<dbReference type="GO" id="GO:0016740">
    <property type="term" value="F:transferase activity"/>
    <property type="evidence" value="ECO:0007669"/>
    <property type="project" value="UniProtKB-KW"/>
</dbReference>
<dbReference type="RefSeq" id="WP_048090353.1">
    <property type="nucleotide sequence ID" value="NZ_CP009552.1"/>
</dbReference>
<dbReference type="GO" id="GO:0050567">
    <property type="term" value="F:glutaminyl-tRNA synthase (glutamine-hydrolyzing) activity"/>
    <property type="evidence" value="ECO:0007669"/>
    <property type="project" value="UniProtKB-UniRule"/>
</dbReference>
<reference evidence="2 3" key="1">
    <citation type="journal article" date="2015" name="Appl. Environ. Microbiol.">
        <title>The Geoglobus acetivorans genome: Fe(III) reduction, acetate utilization, autotrophic growth, and degradation of aromatic compounds in a hyperthermophilic archaeon.</title>
        <authorList>
            <person name="Mardanov A.V."/>
            <person name="Slododkina G.B."/>
            <person name="Slobodkin A.I."/>
            <person name="Beletsky A.V."/>
            <person name="Gavrilov S.N."/>
            <person name="Kublanov I.V."/>
            <person name="Bonch-Osmolovskaya E.A."/>
            <person name="Skryabin K.G."/>
            <person name="Ravin N.V."/>
        </authorList>
    </citation>
    <scope>NUCLEOTIDE SEQUENCE [LARGE SCALE GENOMIC DNA]</scope>
    <source>
        <strain evidence="2 3">SBH6</strain>
    </source>
</reference>
<dbReference type="EC" id="6.3.5.-" evidence="1"/>
<name>A0A0A7GB17_GEOAI</name>
<proteinExistence type="inferred from homology"/>
<keyword evidence="1" id="KW-0436">Ligase</keyword>
<comment type="catalytic activity">
    <reaction evidence="1">
        <text>L-glutamyl-tRNA(Gln) + L-glutamine + ATP + H2O = L-glutaminyl-tRNA(Gln) + L-glutamate + ADP + phosphate + H(+)</text>
        <dbReference type="Rhea" id="RHEA:17521"/>
        <dbReference type="Rhea" id="RHEA-COMP:9681"/>
        <dbReference type="Rhea" id="RHEA-COMP:9684"/>
        <dbReference type="ChEBI" id="CHEBI:15377"/>
        <dbReference type="ChEBI" id="CHEBI:15378"/>
        <dbReference type="ChEBI" id="CHEBI:29985"/>
        <dbReference type="ChEBI" id="CHEBI:30616"/>
        <dbReference type="ChEBI" id="CHEBI:43474"/>
        <dbReference type="ChEBI" id="CHEBI:58359"/>
        <dbReference type="ChEBI" id="CHEBI:78520"/>
        <dbReference type="ChEBI" id="CHEBI:78521"/>
        <dbReference type="ChEBI" id="CHEBI:456216"/>
    </reaction>
</comment>
<dbReference type="InterPro" id="IPR003837">
    <property type="entry name" value="GatC"/>
</dbReference>